<dbReference type="GO" id="GO:0016491">
    <property type="term" value="F:oxidoreductase activity"/>
    <property type="evidence" value="ECO:0007669"/>
    <property type="project" value="InterPro"/>
</dbReference>
<proteinExistence type="predicted"/>
<dbReference type="InterPro" id="IPR006058">
    <property type="entry name" value="2Fe2S_fd_BS"/>
</dbReference>
<dbReference type="InterPro" id="IPR001041">
    <property type="entry name" value="2Fe-2S_ferredoxin-type"/>
</dbReference>
<evidence type="ECO:0000313" key="3">
    <source>
        <dbReference type="EMBL" id="MDQ8934327.1"/>
    </source>
</evidence>
<gene>
    <name evidence="3" type="ORF">RFH47_01000</name>
</gene>
<organism evidence="3 4">
    <name type="scientific">Acinetobacter rudis</name>
    <dbReference type="NCBI Taxonomy" id="632955"/>
    <lineage>
        <taxon>Bacteria</taxon>
        <taxon>Pseudomonadati</taxon>
        <taxon>Pseudomonadota</taxon>
        <taxon>Gammaproteobacteria</taxon>
        <taxon>Moraxellales</taxon>
        <taxon>Moraxellaceae</taxon>
        <taxon>Acinetobacter</taxon>
    </lineage>
</organism>
<dbReference type="InterPro" id="IPR008333">
    <property type="entry name" value="Cbr1-like_FAD-bd_dom"/>
</dbReference>
<dbReference type="PRINTS" id="PR00410">
    <property type="entry name" value="PHEHYDRXLASE"/>
</dbReference>
<dbReference type="InterPro" id="IPR001433">
    <property type="entry name" value="OxRdtase_FAD/NAD-bd"/>
</dbReference>
<feature type="domain" description="FAD-binding FR-type" evidence="2">
    <location>
        <begin position="102"/>
        <end position="201"/>
    </location>
</feature>
<dbReference type="Gene3D" id="3.10.20.30">
    <property type="match status" value="1"/>
</dbReference>
<protein>
    <submittedName>
        <fullName evidence="3">2Fe-2S iron-sulfur cluster binding domain-containing protein</fullName>
    </submittedName>
</protein>
<dbReference type="PROSITE" id="PS51384">
    <property type="entry name" value="FAD_FR"/>
    <property type="match status" value="1"/>
</dbReference>
<dbReference type="RefSeq" id="WP_308974843.1">
    <property type="nucleotide sequence ID" value="NZ_JAVIDL010000001.1"/>
</dbReference>
<dbReference type="Gene3D" id="2.40.30.10">
    <property type="entry name" value="Translation factors"/>
    <property type="match status" value="1"/>
</dbReference>
<dbReference type="InterPro" id="IPR012675">
    <property type="entry name" value="Beta-grasp_dom_sf"/>
</dbReference>
<feature type="domain" description="2Fe-2S ferredoxin-type" evidence="1">
    <location>
        <begin position="2"/>
        <end position="94"/>
    </location>
</feature>
<dbReference type="EMBL" id="JAVIDL010000001">
    <property type="protein sequence ID" value="MDQ8934327.1"/>
    <property type="molecule type" value="Genomic_DNA"/>
</dbReference>
<dbReference type="Gene3D" id="3.40.50.80">
    <property type="entry name" value="Nucleotide-binding domain of ferredoxin-NADP reductase (FNR) module"/>
    <property type="match status" value="1"/>
</dbReference>
<dbReference type="InterPro" id="IPR017927">
    <property type="entry name" value="FAD-bd_FR_type"/>
</dbReference>
<evidence type="ECO:0000259" key="1">
    <source>
        <dbReference type="PROSITE" id="PS51085"/>
    </source>
</evidence>
<dbReference type="PANTHER" id="PTHR47354">
    <property type="entry name" value="NADH OXIDOREDUCTASE HCR"/>
    <property type="match status" value="1"/>
</dbReference>
<dbReference type="SUPFAM" id="SSF54292">
    <property type="entry name" value="2Fe-2S ferredoxin-like"/>
    <property type="match status" value="1"/>
</dbReference>
<sequence length="333" mass="37302">MHQITLQEQDSDTTFFCANDDVLLRAGLRQGLALPYECNAGGCGTCKFELLEGDVDILWADAPGLSERDKRKGRLLACQCRPKSDCKIKLRLDPQCLPKIKAQRQSVKLITTRAITHDILEIHLQAQQAAEFLPGQYALLMINGQIQRAYSMANLPNAAGDWVFQIRKVPQGQMTTVLFDENALKHAVLQLDGPYGTAHLQQKNRPIVCVAGGSGLAPMLSIARGVAMDPLLQQQPVWFFHGGREQRDLLSQEQLQQWTGLGQRLHYIAASSNQHIPNVYHGYIHDVLEQQLGEQLKDCEIYCAGPPPMVQSIERLTHQLGIDQTSVHFDRFF</sequence>
<dbReference type="Pfam" id="PF00970">
    <property type="entry name" value="FAD_binding_6"/>
    <property type="match status" value="1"/>
</dbReference>
<dbReference type="SUPFAM" id="SSF52343">
    <property type="entry name" value="Ferredoxin reductase-like, C-terminal NADP-linked domain"/>
    <property type="match status" value="1"/>
</dbReference>
<evidence type="ECO:0000313" key="4">
    <source>
        <dbReference type="Proteomes" id="UP001243844"/>
    </source>
</evidence>
<dbReference type="Pfam" id="PF00111">
    <property type="entry name" value="Fer2"/>
    <property type="match status" value="1"/>
</dbReference>
<dbReference type="AlphaFoldDB" id="A0AAW8J4G3"/>
<dbReference type="PANTHER" id="PTHR47354:SF5">
    <property type="entry name" value="PROTEIN RFBI"/>
    <property type="match status" value="1"/>
</dbReference>
<dbReference type="InterPro" id="IPR036010">
    <property type="entry name" value="2Fe-2S_ferredoxin-like_sf"/>
</dbReference>
<dbReference type="InterPro" id="IPR050415">
    <property type="entry name" value="MRET"/>
</dbReference>
<comment type="caution">
    <text evidence="3">The sequence shown here is derived from an EMBL/GenBank/DDBJ whole genome shotgun (WGS) entry which is preliminary data.</text>
</comment>
<dbReference type="Pfam" id="PF00175">
    <property type="entry name" value="NAD_binding_1"/>
    <property type="match status" value="1"/>
</dbReference>
<dbReference type="CDD" id="cd00207">
    <property type="entry name" value="fer2"/>
    <property type="match status" value="1"/>
</dbReference>
<dbReference type="PROSITE" id="PS00197">
    <property type="entry name" value="2FE2S_FER_1"/>
    <property type="match status" value="1"/>
</dbReference>
<dbReference type="PROSITE" id="PS51085">
    <property type="entry name" value="2FE2S_FER_2"/>
    <property type="match status" value="1"/>
</dbReference>
<dbReference type="GO" id="GO:0051537">
    <property type="term" value="F:2 iron, 2 sulfur cluster binding"/>
    <property type="evidence" value="ECO:0007669"/>
    <property type="project" value="InterPro"/>
</dbReference>
<evidence type="ECO:0000259" key="2">
    <source>
        <dbReference type="PROSITE" id="PS51384"/>
    </source>
</evidence>
<reference evidence="3" key="1">
    <citation type="submission" date="2023-08" db="EMBL/GenBank/DDBJ databases">
        <title>Emergence of clinically-relevant ST2 carbapenem-resistant Acinetobacter baumannii strains in hospital sewages in Zhejiang, East of China.</title>
        <authorList>
            <person name="Kaichao C."/>
            <person name="Zhang R."/>
        </authorList>
    </citation>
    <scope>NUCLEOTIDE SEQUENCE</scope>
    <source>
        <strain evidence="3">M-RB-37</strain>
    </source>
</reference>
<accession>A0AAW8J4G3</accession>
<name>A0AAW8J4G3_9GAMM</name>
<dbReference type="InterPro" id="IPR017938">
    <property type="entry name" value="Riboflavin_synthase-like_b-brl"/>
</dbReference>
<dbReference type="Proteomes" id="UP001243844">
    <property type="component" value="Unassembled WGS sequence"/>
</dbReference>
<dbReference type="InterPro" id="IPR039261">
    <property type="entry name" value="FNR_nucleotide-bd"/>
</dbReference>
<dbReference type="SUPFAM" id="SSF63380">
    <property type="entry name" value="Riboflavin synthase domain-like"/>
    <property type="match status" value="1"/>
</dbReference>